<keyword evidence="1" id="KW-0732">Signal</keyword>
<evidence type="ECO:0000259" key="2">
    <source>
        <dbReference type="Pfam" id="PF12697"/>
    </source>
</evidence>
<dbReference type="InParanoid" id="A0A2J6T5Y0"/>
<protein>
    <recommendedName>
        <fullName evidence="2">AB hydrolase-1 domain-containing protein</fullName>
    </recommendedName>
</protein>
<feature type="signal peptide" evidence="1">
    <location>
        <begin position="1"/>
        <end position="21"/>
    </location>
</feature>
<dbReference type="GeneID" id="36588573"/>
<feature type="domain" description="AB hydrolase-1" evidence="2">
    <location>
        <begin position="134"/>
        <end position="255"/>
    </location>
</feature>
<dbReference type="Gene3D" id="3.40.50.1820">
    <property type="entry name" value="alpha/beta hydrolase"/>
    <property type="match status" value="1"/>
</dbReference>
<dbReference type="InterPro" id="IPR000073">
    <property type="entry name" value="AB_hydrolase_1"/>
</dbReference>
<reference evidence="3 4" key="1">
    <citation type="submission" date="2016-04" db="EMBL/GenBank/DDBJ databases">
        <title>A degradative enzymes factory behind the ericoid mycorrhizal symbiosis.</title>
        <authorList>
            <consortium name="DOE Joint Genome Institute"/>
            <person name="Martino E."/>
            <person name="Morin E."/>
            <person name="Grelet G."/>
            <person name="Kuo A."/>
            <person name="Kohler A."/>
            <person name="Daghino S."/>
            <person name="Barry K."/>
            <person name="Choi C."/>
            <person name="Cichocki N."/>
            <person name="Clum A."/>
            <person name="Copeland A."/>
            <person name="Hainaut M."/>
            <person name="Haridas S."/>
            <person name="Labutti K."/>
            <person name="Lindquist E."/>
            <person name="Lipzen A."/>
            <person name="Khouja H.-R."/>
            <person name="Murat C."/>
            <person name="Ohm R."/>
            <person name="Olson A."/>
            <person name="Spatafora J."/>
            <person name="Veneault-Fourrey C."/>
            <person name="Henrissat B."/>
            <person name="Grigoriev I."/>
            <person name="Martin F."/>
            <person name="Perotto S."/>
        </authorList>
    </citation>
    <scope>NUCLEOTIDE SEQUENCE [LARGE SCALE GENOMIC DNA]</scope>
    <source>
        <strain evidence="3 4">E</strain>
    </source>
</reference>
<accession>A0A2J6T5Y0</accession>
<dbReference type="OrthoDB" id="190201at2759"/>
<dbReference type="EMBL" id="KZ613822">
    <property type="protein sequence ID" value="PMD58424.1"/>
    <property type="molecule type" value="Genomic_DNA"/>
</dbReference>
<evidence type="ECO:0000256" key="1">
    <source>
        <dbReference type="SAM" id="SignalP"/>
    </source>
</evidence>
<name>A0A2J6T5Y0_9HELO</name>
<proteinExistence type="predicted"/>
<sequence length="305" mass="32719">MFLPVSTTAAIQVLFIASALAIPTHDHSKSLFKSTAGFSKPTFSTSAGGYATCLSGLISVPVTVVNEKLLFSSPADQYAVTASFVHFLQANSSQALEIAGGPVTISTTFSIAAKLCCPKTWSSQPASTKTIQFLTHGIGFNQSYWDFAEGYSFVDVAAKAGYPTFSHDRLGVGASDHPDPIQIVQAPTQVEIIHELVSFLRSGKLADTTFENVVAVGHSFGSIQSVGVAARYPKDFDALVLTGFSTSADSLGLTFSDFNSAIARLNQPERFKDLPNGYLVVDNAIGNQFAFFYYPNFDIESKFSR</sequence>
<dbReference type="SUPFAM" id="SSF53474">
    <property type="entry name" value="alpha/beta-Hydrolases"/>
    <property type="match status" value="1"/>
</dbReference>
<dbReference type="Pfam" id="PF12697">
    <property type="entry name" value="Abhydrolase_6"/>
    <property type="match status" value="1"/>
</dbReference>
<dbReference type="AlphaFoldDB" id="A0A2J6T5Y0"/>
<organism evidence="3 4">
    <name type="scientific">Hyaloscypha bicolor E</name>
    <dbReference type="NCBI Taxonomy" id="1095630"/>
    <lineage>
        <taxon>Eukaryota</taxon>
        <taxon>Fungi</taxon>
        <taxon>Dikarya</taxon>
        <taxon>Ascomycota</taxon>
        <taxon>Pezizomycotina</taxon>
        <taxon>Leotiomycetes</taxon>
        <taxon>Helotiales</taxon>
        <taxon>Hyaloscyphaceae</taxon>
        <taxon>Hyaloscypha</taxon>
        <taxon>Hyaloscypha bicolor</taxon>
    </lineage>
</organism>
<evidence type="ECO:0000313" key="4">
    <source>
        <dbReference type="Proteomes" id="UP000235371"/>
    </source>
</evidence>
<dbReference type="Proteomes" id="UP000235371">
    <property type="component" value="Unassembled WGS sequence"/>
</dbReference>
<feature type="chain" id="PRO_5014342257" description="AB hydrolase-1 domain-containing protein" evidence="1">
    <location>
        <begin position="22"/>
        <end position="305"/>
    </location>
</feature>
<dbReference type="RefSeq" id="XP_024735328.1">
    <property type="nucleotide sequence ID" value="XM_024880496.1"/>
</dbReference>
<gene>
    <name evidence="3" type="ORF">K444DRAFT_614205</name>
</gene>
<keyword evidence="4" id="KW-1185">Reference proteome</keyword>
<evidence type="ECO:0000313" key="3">
    <source>
        <dbReference type="EMBL" id="PMD58424.1"/>
    </source>
</evidence>
<dbReference type="InterPro" id="IPR029058">
    <property type="entry name" value="AB_hydrolase_fold"/>
</dbReference>